<proteinExistence type="predicted"/>
<evidence type="ECO:0000313" key="2">
    <source>
        <dbReference type="EnsemblMetazoa" id="GPPI023462-PA"/>
    </source>
</evidence>
<dbReference type="EMBL" id="JXJN01010642">
    <property type="status" value="NOT_ANNOTATED_CDS"/>
    <property type="molecule type" value="Genomic_DNA"/>
</dbReference>
<name>A0A1B0B9Y0_9MUSC</name>
<keyword evidence="3" id="KW-1185">Reference proteome</keyword>
<protein>
    <submittedName>
        <fullName evidence="2">Uncharacterized protein</fullName>
    </submittedName>
</protein>
<dbReference type="Proteomes" id="UP000092460">
    <property type="component" value="Unassembled WGS sequence"/>
</dbReference>
<reference evidence="3" key="1">
    <citation type="submission" date="2015-01" db="EMBL/GenBank/DDBJ databases">
        <authorList>
            <person name="Aksoy S."/>
            <person name="Warren W."/>
            <person name="Wilson R.K."/>
        </authorList>
    </citation>
    <scope>NUCLEOTIDE SEQUENCE [LARGE SCALE GENOMIC DNA]</scope>
    <source>
        <strain evidence="3">IAEA</strain>
    </source>
</reference>
<dbReference type="EnsemblMetazoa" id="GPPI023462-RA">
    <property type="protein sequence ID" value="GPPI023462-PA"/>
    <property type="gene ID" value="GPPI023462"/>
</dbReference>
<reference evidence="2" key="2">
    <citation type="submission" date="2020-05" db="UniProtKB">
        <authorList>
            <consortium name="EnsemblMetazoa"/>
        </authorList>
    </citation>
    <scope>IDENTIFICATION</scope>
    <source>
        <strain evidence="2">IAEA</strain>
    </source>
</reference>
<evidence type="ECO:0000313" key="3">
    <source>
        <dbReference type="Proteomes" id="UP000092460"/>
    </source>
</evidence>
<organism evidence="2 3">
    <name type="scientific">Glossina palpalis gambiensis</name>
    <dbReference type="NCBI Taxonomy" id="67801"/>
    <lineage>
        <taxon>Eukaryota</taxon>
        <taxon>Metazoa</taxon>
        <taxon>Ecdysozoa</taxon>
        <taxon>Arthropoda</taxon>
        <taxon>Hexapoda</taxon>
        <taxon>Insecta</taxon>
        <taxon>Pterygota</taxon>
        <taxon>Neoptera</taxon>
        <taxon>Endopterygota</taxon>
        <taxon>Diptera</taxon>
        <taxon>Brachycera</taxon>
        <taxon>Muscomorpha</taxon>
        <taxon>Hippoboscoidea</taxon>
        <taxon>Glossinidae</taxon>
        <taxon>Glossina</taxon>
    </lineage>
</organism>
<dbReference type="VEuPathDB" id="VectorBase:GPPI023462"/>
<evidence type="ECO:0000256" key="1">
    <source>
        <dbReference type="SAM" id="SignalP"/>
    </source>
</evidence>
<accession>A0A1B0B9Y0</accession>
<keyword evidence="1" id="KW-0732">Signal</keyword>
<sequence>MCSYYWKTLAVLFALCLWTKVTVTLNNRCQHLLKGSLTFICNNTYPEEAKKSYSDGLVYVNLSYSVYKINGRHNAYFITHGKSSISACRTLIVKDDEVFECDGKSVWILGTKPRTYCLPFAFRLTDLLIERCASEPWPVASETAMHYFSPASSIFDFIVRYY</sequence>
<feature type="chain" id="PRO_5008404627" evidence="1">
    <location>
        <begin position="25"/>
        <end position="162"/>
    </location>
</feature>
<dbReference type="AlphaFoldDB" id="A0A1B0B9Y0"/>
<feature type="signal peptide" evidence="1">
    <location>
        <begin position="1"/>
        <end position="24"/>
    </location>
</feature>